<dbReference type="Pfam" id="PF11455">
    <property type="entry name" value="MazE-like"/>
    <property type="match status" value="1"/>
</dbReference>
<dbReference type="RefSeq" id="WP_087649777.1">
    <property type="nucleotide sequence ID" value="NZ_FCON02000225.1"/>
</dbReference>
<organism evidence="1 2">
    <name type="scientific">Caballeronia choica</name>
    <dbReference type="NCBI Taxonomy" id="326476"/>
    <lineage>
        <taxon>Bacteria</taxon>
        <taxon>Pseudomonadati</taxon>
        <taxon>Pseudomonadota</taxon>
        <taxon>Betaproteobacteria</taxon>
        <taxon>Burkholderiales</taxon>
        <taxon>Burkholderiaceae</taxon>
        <taxon>Caballeronia</taxon>
    </lineage>
</organism>
<reference evidence="1" key="1">
    <citation type="submission" date="2016-01" db="EMBL/GenBank/DDBJ databases">
        <authorList>
            <person name="Peeters C."/>
        </authorList>
    </citation>
    <scope>NUCLEOTIDE SEQUENCE [LARGE SCALE GENOMIC DNA]</scope>
    <source>
        <strain evidence="1">LMG 22940</strain>
    </source>
</reference>
<accession>A0A158KYY5</accession>
<dbReference type="Proteomes" id="UP000054770">
    <property type="component" value="Unassembled WGS sequence"/>
</dbReference>
<dbReference type="OrthoDB" id="3734119at2"/>
<keyword evidence="2" id="KW-1185">Reference proteome</keyword>
<dbReference type="EMBL" id="FCON02000225">
    <property type="protein sequence ID" value="SAL86358.1"/>
    <property type="molecule type" value="Genomic_DNA"/>
</dbReference>
<comment type="caution">
    <text evidence="1">The sequence shown here is derived from an EMBL/GenBank/DDBJ whole genome shotgun (WGS) entry which is preliminary data.</text>
</comment>
<dbReference type="AlphaFoldDB" id="A0A158KYY5"/>
<protein>
    <submittedName>
        <fullName evidence="1">Antitoxin MazE</fullName>
    </submittedName>
</protein>
<name>A0A158KYY5_9BURK</name>
<sequence length="69" mass="8035">MPITLSQRVRAHRDNLRKAGLRPIQIWVPDTRAPGFAKECARQSQAIRDSAGEQEDMDFIERITENEWK</sequence>
<evidence type="ECO:0000313" key="1">
    <source>
        <dbReference type="EMBL" id="SAL86358.1"/>
    </source>
</evidence>
<proteinExistence type="predicted"/>
<gene>
    <name evidence="1" type="primary">mazE</name>
    <name evidence="1" type="ORF">AWB68_08000</name>
</gene>
<evidence type="ECO:0000313" key="2">
    <source>
        <dbReference type="Proteomes" id="UP000054770"/>
    </source>
</evidence>
<dbReference type="InterPro" id="IPR021558">
    <property type="entry name" value="MazE-like"/>
</dbReference>